<evidence type="ECO:0000256" key="1">
    <source>
        <dbReference type="SAM" id="MobiDB-lite"/>
    </source>
</evidence>
<evidence type="ECO:0000313" key="3">
    <source>
        <dbReference type="EMBL" id="KAH9415253.1"/>
    </source>
</evidence>
<feature type="domain" description="Anaphase-promoting complex subunit 4-like WD40" evidence="2">
    <location>
        <begin position="177"/>
        <end position="261"/>
    </location>
</feature>
<proteinExistence type="predicted"/>
<reference evidence="3 4" key="1">
    <citation type="journal article" date="2018" name="J. Allergy Clin. Immunol.">
        <title>High-quality assembly of Dermatophagoides pteronyssinus genome and transcriptome reveals a wide range of novel allergens.</title>
        <authorList>
            <person name="Liu X.Y."/>
            <person name="Yang K.Y."/>
            <person name="Wang M.Q."/>
            <person name="Kwok J.S."/>
            <person name="Zeng X."/>
            <person name="Yang Z."/>
            <person name="Xiao X.J."/>
            <person name="Lau C.P."/>
            <person name="Li Y."/>
            <person name="Huang Z.M."/>
            <person name="Ba J.G."/>
            <person name="Yim A.K."/>
            <person name="Ouyang C.Y."/>
            <person name="Ngai S.M."/>
            <person name="Chan T.F."/>
            <person name="Leung E.L."/>
            <person name="Liu L."/>
            <person name="Liu Z.G."/>
            <person name="Tsui S.K."/>
        </authorList>
    </citation>
    <scope>NUCLEOTIDE SEQUENCE [LARGE SCALE GENOMIC DNA]</scope>
    <source>
        <strain evidence="3">Derp</strain>
    </source>
</reference>
<feature type="region of interest" description="Disordered" evidence="1">
    <location>
        <begin position="25"/>
        <end position="47"/>
    </location>
</feature>
<dbReference type="InterPro" id="IPR036322">
    <property type="entry name" value="WD40_repeat_dom_sf"/>
</dbReference>
<dbReference type="Proteomes" id="UP000887458">
    <property type="component" value="Unassembled WGS sequence"/>
</dbReference>
<dbReference type="PANTHER" id="PTHR44163">
    <property type="entry name" value="U3 SMALL NUCLEOLAR RNA-ASSOCIATED PROTEIN 4 HOMOLOG"/>
    <property type="match status" value="1"/>
</dbReference>
<keyword evidence="4" id="KW-1185">Reference proteome</keyword>
<gene>
    <name evidence="3" type="primary">CIRH1A</name>
    <name evidence="3" type="ORF">DERP_006347</name>
</gene>
<dbReference type="Pfam" id="PF12894">
    <property type="entry name" value="ANAPC4_WD40"/>
    <property type="match status" value="1"/>
</dbReference>
<sequence>MAIILQKETESLLRDCLMENNHQTIQTTNQNPAFNDDKDDNHHREQMSQSSCQLLTHRIRFFYYEPTSINCIDFNEKLGKLALLRRSVRKHNPTKNDMPSIIEIWNIKQKAWYLEQTIHEDPDQSNLLEAIAWSKSGRLFSCGLNSYLNEYDLSNGRIARSYCVNSDPAWCMTIDSDNELIAVGTEKGFITIFKMFDDCLQFEKSVPKNDNRILCLQWHHQDMDSTNLLLIAGSIDFVKIYSYRQGKCIDFIRIGNNRIVCWCLKVLKDFTIITGDSNGTVSFWNGKTVTLIQSYNSHRADVLTLCNSDDEDIVFAAGVDPTIVQFNRCHGPQITTWVCSHKRRPHNHDIRSMLINRNLLISGGIDSFLSQISINSNTYISYLTNLYQKCSFTTNEQNSFIGLMYDKFVQIWRLATKLLDIKSRKPIIAFDMNSEWIIYANYQTFKAIKWTEDKIKRIKILHDPISNISNIRLINDDYVVISYGHNFDIFKLDRFGIVLEYSGISYQQKRIVRILSTENRMIILTDDNNITVYDLNHSTYDSLYTITNFAHQRPCSLAINNRTKTLWLSFPNSMLIEYDLNNQRQCRTLMLNKFKSNENEESRSYNEHWTIKQIAFTKNNNSLLLANDNNIYMVNIKKQQMIKCDKYHHIIAMANIQHQKQQKCPNNVGDGDCESKNIHNNDNNDDLVIVEITNQMIMASLPPSLLTKTYGVS</sequence>
<dbReference type="Gene3D" id="2.130.10.10">
    <property type="entry name" value="YVTN repeat-like/Quinoprotein amine dehydrogenase"/>
    <property type="match status" value="3"/>
</dbReference>
<name>A0ABQ8IY58_DERPT</name>
<comment type="caution">
    <text evidence="3">The sequence shown here is derived from an EMBL/GenBank/DDBJ whole genome shotgun (WGS) entry which is preliminary data.</text>
</comment>
<dbReference type="PANTHER" id="PTHR44163:SF1">
    <property type="entry name" value="U3 SMALL NUCLEOLAR RNA-ASSOCIATED PROTEIN 4 HOMOLOG"/>
    <property type="match status" value="1"/>
</dbReference>
<dbReference type="InterPro" id="IPR024977">
    <property type="entry name" value="Apc4-like_WD40_dom"/>
</dbReference>
<reference evidence="3 4" key="2">
    <citation type="journal article" date="2022" name="Mol. Biol. Evol.">
        <title>Comparative Genomics Reveals Insights into the Divergent Evolution of Astigmatic Mites and Household Pest Adaptations.</title>
        <authorList>
            <person name="Xiong Q."/>
            <person name="Wan A.T."/>
            <person name="Liu X."/>
            <person name="Fung C.S."/>
            <person name="Xiao X."/>
            <person name="Malainual N."/>
            <person name="Hou J."/>
            <person name="Wang L."/>
            <person name="Wang M."/>
            <person name="Yang K.Y."/>
            <person name="Cui Y."/>
            <person name="Leung E.L."/>
            <person name="Nong W."/>
            <person name="Shin S.K."/>
            <person name="Au S.W."/>
            <person name="Jeong K.Y."/>
            <person name="Chew F.T."/>
            <person name="Hui J.H."/>
            <person name="Leung T.F."/>
            <person name="Tungtrongchitr A."/>
            <person name="Zhong N."/>
            <person name="Liu Z."/>
            <person name="Tsui S.K."/>
        </authorList>
    </citation>
    <scope>NUCLEOTIDE SEQUENCE [LARGE SCALE GENOMIC DNA]</scope>
    <source>
        <strain evidence="3">Derp</strain>
    </source>
</reference>
<dbReference type="EMBL" id="NJHN03000099">
    <property type="protein sequence ID" value="KAH9415253.1"/>
    <property type="molecule type" value="Genomic_DNA"/>
</dbReference>
<dbReference type="SMART" id="SM00320">
    <property type="entry name" value="WD40"/>
    <property type="match status" value="6"/>
</dbReference>
<evidence type="ECO:0000313" key="4">
    <source>
        <dbReference type="Proteomes" id="UP000887458"/>
    </source>
</evidence>
<dbReference type="InterPro" id="IPR015943">
    <property type="entry name" value="WD40/YVTN_repeat-like_dom_sf"/>
</dbReference>
<accession>A0ABQ8IY58</accession>
<dbReference type="InterPro" id="IPR001680">
    <property type="entry name" value="WD40_rpt"/>
</dbReference>
<feature type="compositionally biased region" description="Basic and acidic residues" evidence="1">
    <location>
        <begin position="35"/>
        <end position="46"/>
    </location>
</feature>
<dbReference type="InterPro" id="IPR046351">
    <property type="entry name" value="UTP4"/>
</dbReference>
<dbReference type="Pfam" id="PF00400">
    <property type="entry name" value="WD40"/>
    <property type="match status" value="1"/>
</dbReference>
<organism evidence="3 4">
    <name type="scientific">Dermatophagoides pteronyssinus</name>
    <name type="common">European house dust mite</name>
    <dbReference type="NCBI Taxonomy" id="6956"/>
    <lineage>
        <taxon>Eukaryota</taxon>
        <taxon>Metazoa</taxon>
        <taxon>Ecdysozoa</taxon>
        <taxon>Arthropoda</taxon>
        <taxon>Chelicerata</taxon>
        <taxon>Arachnida</taxon>
        <taxon>Acari</taxon>
        <taxon>Acariformes</taxon>
        <taxon>Sarcoptiformes</taxon>
        <taxon>Astigmata</taxon>
        <taxon>Psoroptidia</taxon>
        <taxon>Analgoidea</taxon>
        <taxon>Pyroglyphidae</taxon>
        <taxon>Dermatophagoidinae</taxon>
        <taxon>Dermatophagoides</taxon>
    </lineage>
</organism>
<dbReference type="SUPFAM" id="SSF50978">
    <property type="entry name" value="WD40 repeat-like"/>
    <property type="match status" value="2"/>
</dbReference>
<protein>
    <submittedName>
        <fullName evidence="3">U3 small nucleolar RNA-associated protein 4</fullName>
    </submittedName>
</protein>
<evidence type="ECO:0000259" key="2">
    <source>
        <dbReference type="Pfam" id="PF12894"/>
    </source>
</evidence>